<dbReference type="Gene3D" id="1.10.260.40">
    <property type="entry name" value="lambda repressor-like DNA-binding domains"/>
    <property type="match status" value="1"/>
</dbReference>
<dbReference type="CDD" id="cd00093">
    <property type="entry name" value="HTH_XRE"/>
    <property type="match status" value="1"/>
</dbReference>
<dbReference type="InterPro" id="IPR010982">
    <property type="entry name" value="Lambda_DNA-bd_dom_sf"/>
</dbReference>
<dbReference type="InterPro" id="IPR001387">
    <property type="entry name" value="Cro/C1-type_HTH"/>
</dbReference>
<keyword evidence="4" id="KW-1185">Reference proteome</keyword>
<keyword evidence="1" id="KW-0238">DNA-binding</keyword>
<name>A0ABV2EA81_9STAP</name>
<dbReference type="PROSITE" id="PS50943">
    <property type="entry name" value="HTH_CROC1"/>
    <property type="match status" value="1"/>
</dbReference>
<evidence type="ECO:0000259" key="2">
    <source>
        <dbReference type="PROSITE" id="PS50943"/>
    </source>
</evidence>
<accession>A0ABV2EA81</accession>
<dbReference type="SMART" id="SM00530">
    <property type="entry name" value="HTH_XRE"/>
    <property type="match status" value="1"/>
</dbReference>
<protein>
    <submittedName>
        <fullName evidence="3">Transcriptional regulator with XRE-family HTH domain</fullName>
    </submittedName>
</protein>
<reference evidence="3 4" key="1">
    <citation type="submission" date="2024-05" db="EMBL/GenBank/DDBJ databases">
        <title>Genomic Encyclopedia of Type Strains, Phase IV (KMG-IV): sequencing the most valuable type-strain genomes for metagenomic binning, comparative biology and taxonomic classification.</title>
        <authorList>
            <person name="Goeker M."/>
        </authorList>
    </citation>
    <scope>NUCLEOTIDE SEQUENCE [LARGE SCALE GENOMIC DNA]</scope>
    <source>
        <strain evidence="3 4">DSM 25286</strain>
    </source>
</reference>
<evidence type="ECO:0000313" key="3">
    <source>
        <dbReference type="EMBL" id="MET3111322.1"/>
    </source>
</evidence>
<organism evidence="3 4">
    <name type="scientific">Salinicoccus halitifaciens</name>
    <dbReference type="NCBI Taxonomy" id="1073415"/>
    <lineage>
        <taxon>Bacteria</taxon>
        <taxon>Bacillati</taxon>
        <taxon>Bacillota</taxon>
        <taxon>Bacilli</taxon>
        <taxon>Bacillales</taxon>
        <taxon>Staphylococcaceae</taxon>
        <taxon>Salinicoccus</taxon>
    </lineage>
</organism>
<proteinExistence type="predicted"/>
<dbReference type="Proteomes" id="UP001549019">
    <property type="component" value="Unassembled WGS sequence"/>
</dbReference>
<dbReference type="Pfam" id="PF12844">
    <property type="entry name" value="HTH_19"/>
    <property type="match status" value="1"/>
</dbReference>
<dbReference type="PANTHER" id="PTHR46797:SF1">
    <property type="entry name" value="METHYLPHOSPHONATE SYNTHASE"/>
    <property type="match status" value="1"/>
</dbReference>
<dbReference type="EMBL" id="JBDZDV010000004">
    <property type="protein sequence ID" value="MET3111322.1"/>
    <property type="molecule type" value="Genomic_DNA"/>
</dbReference>
<evidence type="ECO:0000256" key="1">
    <source>
        <dbReference type="ARBA" id="ARBA00023125"/>
    </source>
</evidence>
<dbReference type="SUPFAM" id="SSF47413">
    <property type="entry name" value="lambda repressor-like DNA-binding domains"/>
    <property type="match status" value="1"/>
</dbReference>
<feature type="domain" description="HTH cro/C1-type" evidence="2">
    <location>
        <begin position="7"/>
        <end position="60"/>
    </location>
</feature>
<evidence type="ECO:0000313" key="4">
    <source>
        <dbReference type="Proteomes" id="UP001549019"/>
    </source>
</evidence>
<dbReference type="PANTHER" id="PTHR46797">
    <property type="entry name" value="HTH-TYPE TRANSCRIPTIONAL REGULATOR"/>
    <property type="match status" value="1"/>
</dbReference>
<comment type="caution">
    <text evidence="3">The sequence shown here is derived from an EMBL/GenBank/DDBJ whole genome shotgun (WGS) entry which is preliminary data.</text>
</comment>
<gene>
    <name evidence="3" type="ORF">ABHD89_001737</name>
</gene>
<sequence>MGLGERIRKLRKEKKMTLAELAGSEITKGMLSLIENEKSKPSMETLEHIAKSLEVPVSYLMQEGDEEWTREMAEHEIFYNLYDFPTEFVENNILPNMEKIASSQAGMRLYHIIRMYYRYTGRHEPADQVTEKVTGFYEQTGLRNLALKDKMNDALSMLYSRDYEEGYRKFLKLEGEVGEFKEYDPGLELDYLYWRSGLALEFDEADFIEYGTALIDKSFEYENFKYYFTQNVLFGFYYGTIGDHDKYKEYSRNVKKYLDFNPNAYYNLEIFSEEQPIMLAFVLVEDSERHLEQLEQYREKVISTESEDPRYVKNYSNIVEMLDLEVNYHSGNYSYVADHFNPSLYEREVAQFPLDRIWIATRATVYPLSLFRSGRVDEARAAFKKLEDSIADIRDSIFTGEFHQVREIIFKN</sequence>
<dbReference type="RefSeq" id="WP_230822209.1">
    <property type="nucleotide sequence ID" value="NZ_JAJNCU010000005.1"/>
</dbReference>
<dbReference type="InterPro" id="IPR050807">
    <property type="entry name" value="TransReg_Diox_bact_type"/>
</dbReference>